<dbReference type="EMBL" id="DTGZ01000111">
    <property type="protein sequence ID" value="HGV97870.1"/>
    <property type="molecule type" value="Genomic_DNA"/>
</dbReference>
<reference evidence="1" key="1">
    <citation type="journal article" date="2020" name="mSystems">
        <title>Genome- and Community-Level Interaction Insights into Carbon Utilization and Element Cycling Functions of Hydrothermarchaeota in Hydrothermal Sediment.</title>
        <authorList>
            <person name="Zhou Z."/>
            <person name="Liu Y."/>
            <person name="Xu W."/>
            <person name="Pan J."/>
            <person name="Luo Z.H."/>
            <person name="Li M."/>
        </authorList>
    </citation>
    <scope>NUCLEOTIDE SEQUENCE [LARGE SCALE GENOMIC DNA]</scope>
    <source>
        <strain evidence="1">SpSt-774</strain>
    </source>
</reference>
<comment type="caution">
    <text evidence="1">The sequence shown here is derived from an EMBL/GenBank/DDBJ whole genome shotgun (WGS) entry which is preliminary data.</text>
</comment>
<dbReference type="PANTHER" id="PTHR42754">
    <property type="entry name" value="ENDOGLUCANASE"/>
    <property type="match status" value="1"/>
</dbReference>
<gene>
    <name evidence="1" type="ORF">ENV60_06200</name>
</gene>
<proteinExistence type="predicted"/>
<name>A0A7C4TEK7_UNCW3</name>
<sequence>MKFKDLFVFLLFLVVHSSAQVLRWKFQYPDISPGDVARKVIYAPNNNICVGGHYQEYGQDIMVIGLDTLGNLIWGPVCFIGEYTDILFDMTCGADGNIYLAGSAEIIPPNPPAPGDFDALFLALTWSGTPLWWYVYDYAGSYDEAYSVVQGRDGNLYAAGYNGEQVGPHWYDIDFDFVALSLTASGTLRWVYQYDNAGSQQRTDIAKDIVFGDDNNVYVVGEISNDTLGTQSYDLAVVSLTPTGTQRWVYIYNGPGNGMDEAFSVIYKTGKLYITGFSTGIGTGHDITVLCLDTLGQQQWIYRYDGLGHLTDEAKEIIYGEDGNLYIAGFSYNSNTDFTVISLDTLGNERWVYQKNGSANSQDEANSLVYGEDCIYACGFVNNTNQSNDFAVIRINSTGIEDWIYSYNGAVSSYDDAFDLTFGPDKHIYAAGDASEISQYNREFTIISLVDTLLTGVSEKYNCSLNSNNLVVSGIIVLGNNLQFRLSLSNSEMVNFSIYNILGQKITSRKIVCSAGVSEYCIRLPQNLASGIYFLKAEYEKSTKVKKFILIR</sequence>
<dbReference type="PANTHER" id="PTHR42754:SF1">
    <property type="entry name" value="LIPOPROTEIN"/>
    <property type="match status" value="1"/>
</dbReference>
<protein>
    <submittedName>
        <fullName evidence="1">T9SS type A sorting domain-containing protein</fullName>
    </submittedName>
</protein>
<dbReference type="NCBIfam" id="TIGR04183">
    <property type="entry name" value="Por_Secre_tail"/>
    <property type="match status" value="1"/>
</dbReference>
<accession>A0A7C4TEK7</accession>
<dbReference type="InterPro" id="IPR026444">
    <property type="entry name" value="Secre_tail"/>
</dbReference>
<evidence type="ECO:0000313" key="1">
    <source>
        <dbReference type="EMBL" id="HGV97870.1"/>
    </source>
</evidence>
<dbReference type="AlphaFoldDB" id="A0A7C4TEK7"/>
<dbReference type="SUPFAM" id="SSF101898">
    <property type="entry name" value="NHL repeat"/>
    <property type="match status" value="1"/>
</dbReference>
<organism evidence="1">
    <name type="scientific">candidate division WOR-3 bacterium</name>
    <dbReference type="NCBI Taxonomy" id="2052148"/>
    <lineage>
        <taxon>Bacteria</taxon>
        <taxon>Bacteria division WOR-3</taxon>
    </lineage>
</organism>